<dbReference type="RefSeq" id="WP_194501673.1">
    <property type="nucleotide sequence ID" value="NZ_JADIVZ010000001.1"/>
</dbReference>
<reference evidence="2" key="1">
    <citation type="submission" date="2020-11" db="EMBL/GenBank/DDBJ databases">
        <title>Nocardioides sp. CBS4Y-1, whole genome shotgun sequence.</title>
        <authorList>
            <person name="Tuo L."/>
        </authorList>
    </citation>
    <scope>NUCLEOTIDE SEQUENCE</scope>
    <source>
        <strain evidence="2">CBS4Y-1</strain>
    </source>
</reference>
<dbReference type="GO" id="GO:0003824">
    <property type="term" value="F:catalytic activity"/>
    <property type="evidence" value="ECO:0007669"/>
    <property type="project" value="InterPro"/>
</dbReference>
<dbReference type="Gene3D" id="3.40.140.10">
    <property type="entry name" value="Cytidine Deaminase, domain 2"/>
    <property type="match status" value="1"/>
</dbReference>
<proteinExistence type="predicted"/>
<dbReference type="AlphaFoldDB" id="A0A930Y608"/>
<organism evidence="2 3">
    <name type="scientific">Nocardioides acrostichi</name>
    <dbReference type="NCBI Taxonomy" id="2784339"/>
    <lineage>
        <taxon>Bacteria</taxon>
        <taxon>Bacillati</taxon>
        <taxon>Actinomycetota</taxon>
        <taxon>Actinomycetes</taxon>
        <taxon>Propionibacteriales</taxon>
        <taxon>Nocardioidaceae</taxon>
        <taxon>Nocardioides</taxon>
    </lineage>
</organism>
<keyword evidence="3" id="KW-1185">Reference proteome</keyword>
<gene>
    <name evidence="2" type="ORF">ISG29_02015</name>
</gene>
<comment type="caution">
    <text evidence="2">The sequence shown here is derived from an EMBL/GenBank/DDBJ whole genome shotgun (WGS) entry which is preliminary data.</text>
</comment>
<dbReference type="InterPro" id="IPR016193">
    <property type="entry name" value="Cytidine_deaminase-like"/>
</dbReference>
<dbReference type="CDD" id="cd01285">
    <property type="entry name" value="nucleoside_deaminase"/>
    <property type="match status" value="1"/>
</dbReference>
<feature type="domain" description="CMP/dCMP-type deaminase" evidence="1">
    <location>
        <begin position="38"/>
        <end position="120"/>
    </location>
</feature>
<dbReference type="InterPro" id="IPR002125">
    <property type="entry name" value="CMP_dCMP_dom"/>
</dbReference>
<dbReference type="Proteomes" id="UP000656804">
    <property type="component" value="Unassembled WGS sequence"/>
</dbReference>
<dbReference type="SUPFAM" id="SSF53927">
    <property type="entry name" value="Cytidine deaminase-like"/>
    <property type="match status" value="1"/>
</dbReference>
<evidence type="ECO:0000313" key="3">
    <source>
        <dbReference type="Proteomes" id="UP000656804"/>
    </source>
</evidence>
<name>A0A930Y608_9ACTN</name>
<accession>A0A930Y608</accession>
<protein>
    <submittedName>
        <fullName evidence="2">Nucleoside deaminase</fullName>
    </submittedName>
</protein>
<dbReference type="EMBL" id="JADIVZ010000001">
    <property type="protein sequence ID" value="MBF4160446.1"/>
    <property type="molecule type" value="Genomic_DNA"/>
</dbReference>
<evidence type="ECO:0000259" key="1">
    <source>
        <dbReference type="Pfam" id="PF00383"/>
    </source>
</evidence>
<dbReference type="Pfam" id="PF00383">
    <property type="entry name" value="dCMP_cyt_deam_1"/>
    <property type="match status" value="1"/>
</dbReference>
<sequence>MTRPSPFAVDEAAVPALLRRVLDVIADDVVPLTRAGVSRGNKLFGAAILRRDDLGLVVAETNNEVENPLWHGEIHAIKRFHELPASARPPASDCVFVATHEPCSLCLSGIAWAGFDNVGYLFSHQDSADAFAIPYDIAILRSVYAVPDPDRDAPAPGRDLYNRVNDYFTSTDLARLVASSGDPALGSRVAALRVVYGELSAAYQAGKGDAGIPHA</sequence>
<evidence type="ECO:0000313" key="2">
    <source>
        <dbReference type="EMBL" id="MBF4160446.1"/>
    </source>
</evidence>